<dbReference type="Proteomes" id="UP000011976">
    <property type="component" value="Unassembled WGS sequence"/>
</dbReference>
<dbReference type="SUPFAM" id="SSF47113">
    <property type="entry name" value="Histone-fold"/>
    <property type="match status" value="1"/>
</dbReference>
<dbReference type="CDD" id="cd08048">
    <property type="entry name" value="HFD_TAF11"/>
    <property type="match status" value="1"/>
</dbReference>
<feature type="compositionally biased region" description="Basic residues" evidence="6">
    <location>
        <begin position="182"/>
        <end position="192"/>
    </location>
</feature>
<sequence length="467" mass="49045">MSGSQPPQGANMPGMDMPNFTGEGVIPASFFDMPLEFGGGGGDGSQYYQPMSGFPMGELPMSQASDFDALQAQIAASVPPMPTAANPGFIPPNNAAMSSSHPLSVVKMETDEPTSAAGSSPMTAGPSTPKPAAPKSKKAPAKPKTESGETKPKKPKKKVAAADDAESSKGGEAQAASPAPVKPKKPSKKKKADNKDAPASAAASPAPFITPVSPAKDAKSKGKKASGGAKAGAKSAGKQRSSTARSVSRMSSVGREANTPGASRTASQRPADAENNEEEEAPREAPPGEDDAEDEEVEADDGVEELGKDHFSTQEAIYAAQQRNMGLLSMVMDEDQLDRHMASRRGALNKASVRKLVNHVLSQSVSQHVAMVVSGVAKIFVGEIIEKGKHRGHPHQHVTAVHSELTLLFSGATAREIQAARDESGPLRPNHLREAHRQYYLQRERPGHYPPGTTAGFPGVGKRRRMF</sequence>
<proteinExistence type="inferred from homology"/>
<dbReference type="AlphaFoldDB" id="M9LL80"/>
<dbReference type="GO" id="GO:0003743">
    <property type="term" value="F:translation initiation factor activity"/>
    <property type="evidence" value="ECO:0007669"/>
    <property type="project" value="UniProtKB-KW"/>
</dbReference>
<evidence type="ECO:0000256" key="1">
    <source>
        <dbReference type="ARBA" id="ARBA00004123"/>
    </source>
</evidence>
<keyword evidence="5" id="KW-0539">Nucleus</keyword>
<dbReference type="EMBL" id="DF196773">
    <property type="protein sequence ID" value="GAC72256.1"/>
    <property type="molecule type" value="Genomic_DNA"/>
</dbReference>
<name>M9LL80_PSEA3</name>
<comment type="similarity">
    <text evidence="2">Belongs to the TAF11 family.</text>
</comment>
<feature type="compositionally biased region" description="Low complexity" evidence="6">
    <location>
        <begin position="197"/>
        <end position="207"/>
    </location>
</feature>
<dbReference type="InterPro" id="IPR045127">
    <property type="entry name" value="TAF11-like"/>
</dbReference>
<evidence type="ECO:0000313" key="8">
    <source>
        <dbReference type="EMBL" id="GAC72256.1"/>
    </source>
</evidence>
<keyword evidence="4" id="KW-0804">Transcription</keyword>
<organism evidence="8 9">
    <name type="scientific">Pseudozyma antarctica (strain T-34)</name>
    <name type="common">Yeast</name>
    <name type="synonym">Candida antarctica</name>
    <dbReference type="NCBI Taxonomy" id="1151754"/>
    <lineage>
        <taxon>Eukaryota</taxon>
        <taxon>Fungi</taxon>
        <taxon>Dikarya</taxon>
        <taxon>Basidiomycota</taxon>
        <taxon>Ustilaginomycotina</taxon>
        <taxon>Ustilaginomycetes</taxon>
        <taxon>Ustilaginales</taxon>
        <taxon>Ustilaginaceae</taxon>
        <taxon>Moesziomyces</taxon>
    </lineage>
</organism>
<evidence type="ECO:0000256" key="2">
    <source>
        <dbReference type="ARBA" id="ARBA00009788"/>
    </source>
</evidence>
<comment type="subcellular location">
    <subcellularLocation>
        <location evidence="1">Nucleus</location>
    </subcellularLocation>
</comment>
<protein>
    <submittedName>
        <fullName evidence="8">Transcription initiation factor TFIID, subunit TAF11</fullName>
    </submittedName>
</protein>
<feature type="region of interest" description="Disordered" evidence="6">
    <location>
        <begin position="444"/>
        <end position="467"/>
    </location>
</feature>
<dbReference type="GO" id="GO:0005669">
    <property type="term" value="C:transcription factor TFIID complex"/>
    <property type="evidence" value="ECO:0007669"/>
    <property type="project" value="InterPro"/>
</dbReference>
<evidence type="ECO:0000256" key="4">
    <source>
        <dbReference type="ARBA" id="ARBA00023163"/>
    </source>
</evidence>
<dbReference type="GO" id="GO:0051123">
    <property type="term" value="P:RNA polymerase II preinitiation complex assembly"/>
    <property type="evidence" value="ECO:0007669"/>
    <property type="project" value="InterPro"/>
</dbReference>
<dbReference type="InterPro" id="IPR006809">
    <property type="entry name" value="TAFII28_dom"/>
</dbReference>
<feature type="domain" description="TAFII28-like protein" evidence="7">
    <location>
        <begin position="328"/>
        <end position="389"/>
    </location>
</feature>
<dbReference type="PANTHER" id="PTHR13218">
    <property type="entry name" value="TRANSCRIPTION INITIATION FACTOR TFIID SUBUNIT 11-RELATED"/>
    <property type="match status" value="1"/>
</dbReference>
<dbReference type="PANTHER" id="PTHR13218:SF8">
    <property type="entry name" value="TRANSCRIPTION INITIATION FACTOR TFIID SUBUNIT 11"/>
    <property type="match status" value="1"/>
</dbReference>
<dbReference type="OrthoDB" id="28335at2759"/>
<evidence type="ECO:0000256" key="6">
    <source>
        <dbReference type="SAM" id="MobiDB-lite"/>
    </source>
</evidence>
<feature type="region of interest" description="Disordered" evidence="6">
    <location>
        <begin position="109"/>
        <end position="301"/>
    </location>
</feature>
<keyword evidence="3" id="KW-0805">Transcription regulation</keyword>
<dbReference type="GO" id="GO:0016251">
    <property type="term" value="F:RNA polymerase II general transcription initiation factor activity"/>
    <property type="evidence" value="ECO:0007669"/>
    <property type="project" value="TreeGrafter"/>
</dbReference>
<evidence type="ECO:0000256" key="3">
    <source>
        <dbReference type="ARBA" id="ARBA00023015"/>
    </source>
</evidence>
<feature type="compositionally biased region" description="Basic and acidic residues" evidence="6">
    <location>
        <begin position="143"/>
        <end position="152"/>
    </location>
</feature>
<keyword evidence="8" id="KW-0396">Initiation factor</keyword>
<evidence type="ECO:0000256" key="5">
    <source>
        <dbReference type="ARBA" id="ARBA00023242"/>
    </source>
</evidence>
<reference evidence="9" key="1">
    <citation type="journal article" date="2013" name="Genome Announc.">
        <title>Genome sequence of the basidiomycetous yeast Pseudozyma antarctica T-34, a producer of the glycolipid biosurfactants mannosylerythritol lipids.</title>
        <authorList>
            <person name="Morita T."/>
            <person name="Koike H."/>
            <person name="Koyama Y."/>
            <person name="Hagiwara H."/>
            <person name="Ito E."/>
            <person name="Fukuoka T."/>
            <person name="Imura T."/>
            <person name="Machida M."/>
            <person name="Kitamoto D."/>
        </authorList>
    </citation>
    <scope>NUCLEOTIDE SEQUENCE [LARGE SCALE GENOMIC DNA]</scope>
    <source>
        <strain evidence="9">T-34</strain>
    </source>
</reference>
<dbReference type="Pfam" id="PF04719">
    <property type="entry name" value="TAFII28"/>
    <property type="match status" value="1"/>
</dbReference>
<dbReference type="Gene3D" id="1.10.20.10">
    <property type="entry name" value="Histone, subunit A"/>
    <property type="match status" value="1"/>
</dbReference>
<feature type="compositionally biased region" description="Low complexity" evidence="6">
    <location>
        <begin position="226"/>
        <end position="252"/>
    </location>
</feature>
<keyword evidence="8" id="KW-0648">Protein biosynthesis</keyword>
<accession>M9LL80</accession>
<evidence type="ECO:0000259" key="7">
    <source>
        <dbReference type="Pfam" id="PF04719"/>
    </source>
</evidence>
<feature type="compositionally biased region" description="Acidic residues" evidence="6">
    <location>
        <begin position="274"/>
        <end position="301"/>
    </location>
</feature>
<dbReference type="InterPro" id="IPR009072">
    <property type="entry name" value="Histone-fold"/>
</dbReference>
<dbReference type="STRING" id="1151754.M9LL80"/>
<evidence type="ECO:0000313" key="9">
    <source>
        <dbReference type="Proteomes" id="UP000011976"/>
    </source>
</evidence>
<dbReference type="GO" id="GO:0046982">
    <property type="term" value="F:protein heterodimerization activity"/>
    <property type="evidence" value="ECO:0007669"/>
    <property type="project" value="InterPro"/>
</dbReference>
<gene>
    <name evidence="8" type="ORF">PANT_7c00010</name>
</gene>